<evidence type="ECO:0000313" key="2">
    <source>
        <dbReference type="EMBL" id="OGD64022.1"/>
    </source>
</evidence>
<dbReference type="InterPro" id="IPR016645">
    <property type="entry name" value="UCP016134"/>
</dbReference>
<dbReference type="STRING" id="1797472.A2215_04300"/>
<dbReference type="Proteomes" id="UP000178583">
    <property type="component" value="Unassembled WGS sequence"/>
</dbReference>
<sequence>MKKYKNHRSEPWFGYLKSGQKSIEGRIKRGKYAKIEPGDRIEVNNEDETDRVEVEVSAVREYSSFEEMLAKEQIDKVLPGISNIDEGLKIYRGFYGEKDEDKYGVVAIEIRLLP</sequence>
<evidence type="ECO:0000313" key="3">
    <source>
        <dbReference type="Proteomes" id="UP000178583"/>
    </source>
</evidence>
<reference evidence="2 3" key="1">
    <citation type="journal article" date="2016" name="Nat. Commun.">
        <title>Thousands of microbial genomes shed light on interconnected biogeochemical processes in an aquifer system.</title>
        <authorList>
            <person name="Anantharaman K."/>
            <person name="Brown C.T."/>
            <person name="Hug L.A."/>
            <person name="Sharon I."/>
            <person name="Castelle C.J."/>
            <person name="Probst A.J."/>
            <person name="Thomas B.C."/>
            <person name="Singh A."/>
            <person name="Wilkins M.J."/>
            <person name="Karaoz U."/>
            <person name="Brodie E.L."/>
            <person name="Williams K.H."/>
            <person name="Hubbard S.S."/>
            <person name="Banfield J.F."/>
        </authorList>
    </citation>
    <scope>NUCLEOTIDE SEQUENCE [LARGE SCALE GENOMIC DNA]</scope>
</reference>
<comment type="caution">
    <text evidence="2">The sequence shown here is derived from an EMBL/GenBank/DDBJ whole genome shotgun (WGS) entry which is preliminary data.</text>
</comment>
<dbReference type="PANTHER" id="PTHR34204">
    <property type="entry name" value="RNA-BINDING ASCH DOMAIN PROTEIN"/>
    <property type="match status" value="1"/>
</dbReference>
<proteinExistence type="predicted"/>
<organism evidence="2 3">
    <name type="scientific">Candidatus Berkelbacteria bacterium RIFOXYA2_FULL_43_10</name>
    <dbReference type="NCBI Taxonomy" id="1797472"/>
    <lineage>
        <taxon>Bacteria</taxon>
        <taxon>Candidatus Berkelbacteria</taxon>
    </lineage>
</organism>
<dbReference type="PANTHER" id="PTHR34204:SF2">
    <property type="entry name" value="RNA-BINDING ASCH DOMAIN PROTEIN"/>
    <property type="match status" value="1"/>
</dbReference>
<dbReference type="SMART" id="SM01022">
    <property type="entry name" value="ASCH"/>
    <property type="match status" value="1"/>
</dbReference>
<dbReference type="SUPFAM" id="SSF88697">
    <property type="entry name" value="PUA domain-like"/>
    <property type="match status" value="1"/>
</dbReference>
<dbReference type="AlphaFoldDB" id="A0A1F5E9F1"/>
<dbReference type="InterPro" id="IPR015947">
    <property type="entry name" value="PUA-like_sf"/>
</dbReference>
<dbReference type="InterPro" id="IPR007374">
    <property type="entry name" value="ASCH_domain"/>
</dbReference>
<evidence type="ECO:0000259" key="1">
    <source>
        <dbReference type="SMART" id="SM01022"/>
    </source>
</evidence>
<dbReference type="Gene3D" id="2.30.130.30">
    <property type="entry name" value="Hypothetical protein"/>
    <property type="match status" value="1"/>
</dbReference>
<feature type="domain" description="ASCH" evidence="1">
    <location>
        <begin position="8"/>
        <end position="114"/>
    </location>
</feature>
<gene>
    <name evidence="2" type="ORF">A2215_04300</name>
</gene>
<dbReference type="Pfam" id="PF04266">
    <property type="entry name" value="ASCH"/>
    <property type="match status" value="1"/>
</dbReference>
<name>A0A1F5E9F1_9BACT</name>
<accession>A0A1F5E9F1</accession>
<dbReference type="EMBL" id="MEZY01000027">
    <property type="protein sequence ID" value="OGD64022.1"/>
    <property type="molecule type" value="Genomic_DNA"/>
</dbReference>
<protein>
    <recommendedName>
        <fullName evidence="1">ASCH domain-containing protein</fullName>
    </recommendedName>
</protein>
<dbReference type="PIRSF" id="PIRSF016134">
    <property type="entry name" value="UCP016134"/>
    <property type="match status" value="1"/>
</dbReference>